<name>A0A2K8Z4T9_9BACT</name>
<keyword evidence="2" id="KW-1185">Reference proteome</keyword>
<gene>
    <name evidence="1" type="ORF">CWM47_25395</name>
</gene>
<accession>A0A2K8Z4T9</accession>
<dbReference type="RefSeq" id="WP_100991151.1">
    <property type="nucleotide sequence ID" value="NZ_CP025096.1"/>
</dbReference>
<sequence length="1089" mass="119878">MDQDFRPNEFLQTDGINQLQRMLPTLDPAYAKADERTMSDFLKYAYQLAREIRYYNIRNQSEGDWTPFFDEFLRDAATGDMLPQTQLDAHLAGRSDLPPHMALFLIFLKLYENAQQDLNSLTQKHLDYYYRDILGIKAKPAIPDKAHVVFELARNLTTFRLPEGTLLDAGKDSNGKAIRFRTSREISINQAKVAALKTLFVEESPTLGTRIQAAPVANSADGLGKSFAGAASWRPFGATQLNRASSERTMITADIGFALSTPMLLLNEGSRSFTLTMPLSNKGLPATALPNAFRLYLSGAKGWIEPNSITDLSIKIINTQPTLVISASLLATQPAIVAYDDAVLGNGFITPYPVLKLVLNQTFSQFDVLKSLTFSSVTIQVAASGVKNLIVQNDESVVDPAKPFAPFGSQPGLGANCYIGSDEVFTKRLTSLNVNIDWHKLPSDLTSYYEGYFPRFSNQVTPDSFDGVLYFLADGEWQFLAKNTLFNGPENRQVTFSAINDPFRNFGQHRATLDEPLQQFDTSVKNGFIRLELTGPRFDDYDFEAFGHSIFPIVYARKAVALSKAAPTDPAVVLPNPPYTPQIKSLSIDYSAEETFTPKPGDTNNLFWYVEPFGYRQLVPDDPTTLLPVIGGIAFSYIGLSGFVAPATISLLIQTEDGTALAETPDDLLSSRDLTWSYLASDRWVDLDQAAVLAESTEGFQKAGIVMLAIGRDASQQHTLMPAGQHWIRARVASARKADGASNLRSVQTQGVEVEFLATDTNQIITGVAAGTIKKLVTPLTAIRRVSQPFASFGGQGTEDAPAYYTRVAERLRHKNRLVSRWDYEHLVLQAFPVLFKVRCLSHHRPLLAGEAPGATAATQAPGEVQLIVVPNLRNKNYGNPLEPSCSTILRRTIEDFLRPYASAFTTITVSNPVYEQILLDFKVSFRAGKDAGFYAVVLNDEIKRFLSPWAFEEGRDIPFGSKVYKSDLLAFVEGRSYVDFVTDFDMYHLYQGPPRGGVGTMVIGTNFFIKQQIPATINGETGGTIGTDFIIGEPVDSTSLSPDGDAILVSAAQHRITPLSAGELVSDGMDQLSGIGYMVIGLDFDLLV</sequence>
<dbReference type="EMBL" id="CP025096">
    <property type="protein sequence ID" value="AUD04885.1"/>
    <property type="molecule type" value="Genomic_DNA"/>
</dbReference>
<evidence type="ECO:0000313" key="1">
    <source>
        <dbReference type="EMBL" id="AUD04885.1"/>
    </source>
</evidence>
<proteinExistence type="predicted"/>
<dbReference type="AlphaFoldDB" id="A0A2K8Z4T9"/>
<dbReference type="OrthoDB" id="9762853at2"/>
<dbReference type="KEGG" id="spir:CWM47_25395"/>
<protein>
    <submittedName>
        <fullName evidence="1">Uncharacterized protein</fullName>
    </submittedName>
</protein>
<evidence type="ECO:0000313" key="2">
    <source>
        <dbReference type="Proteomes" id="UP000232883"/>
    </source>
</evidence>
<organism evidence="1 2">
    <name type="scientific">Spirosoma pollinicola</name>
    <dbReference type="NCBI Taxonomy" id="2057025"/>
    <lineage>
        <taxon>Bacteria</taxon>
        <taxon>Pseudomonadati</taxon>
        <taxon>Bacteroidota</taxon>
        <taxon>Cytophagia</taxon>
        <taxon>Cytophagales</taxon>
        <taxon>Cytophagaceae</taxon>
        <taxon>Spirosoma</taxon>
    </lineage>
</organism>
<reference evidence="1 2" key="1">
    <citation type="submission" date="2017-11" db="EMBL/GenBank/DDBJ databases">
        <title>Taxonomic description and genome sequences of Spirosoma HA7 sp. nov., isolated from pollen microhabitat of Corylus avellana.</title>
        <authorList>
            <person name="Ambika Manirajan B."/>
            <person name="Suarez C."/>
            <person name="Ratering S."/>
            <person name="Geissler-Plaum R."/>
            <person name="Cardinale M."/>
            <person name="Sylvia S."/>
        </authorList>
    </citation>
    <scope>NUCLEOTIDE SEQUENCE [LARGE SCALE GENOMIC DNA]</scope>
    <source>
        <strain evidence="1 2">HA7</strain>
    </source>
</reference>
<dbReference type="Proteomes" id="UP000232883">
    <property type="component" value="Chromosome"/>
</dbReference>